<reference evidence="4" key="1">
    <citation type="submission" date="2025-08" db="UniProtKB">
        <authorList>
            <consortium name="Ensembl"/>
        </authorList>
    </citation>
    <scope>IDENTIFICATION</scope>
</reference>
<organism evidence="4 5">
    <name type="scientific">Labrus bergylta</name>
    <name type="common">ballan wrasse</name>
    <dbReference type="NCBI Taxonomy" id="56723"/>
    <lineage>
        <taxon>Eukaryota</taxon>
        <taxon>Metazoa</taxon>
        <taxon>Chordata</taxon>
        <taxon>Craniata</taxon>
        <taxon>Vertebrata</taxon>
        <taxon>Euteleostomi</taxon>
        <taxon>Actinopterygii</taxon>
        <taxon>Neopterygii</taxon>
        <taxon>Teleostei</taxon>
        <taxon>Neoteleostei</taxon>
        <taxon>Acanthomorphata</taxon>
        <taxon>Eupercaria</taxon>
        <taxon>Labriformes</taxon>
        <taxon>Labridae</taxon>
        <taxon>Labrus</taxon>
    </lineage>
</organism>
<dbReference type="PROSITE" id="PS50004">
    <property type="entry name" value="C2"/>
    <property type="match status" value="1"/>
</dbReference>
<reference evidence="4" key="2">
    <citation type="submission" date="2025-09" db="UniProtKB">
        <authorList>
            <consortium name="Ensembl"/>
        </authorList>
    </citation>
    <scope>IDENTIFICATION</scope>
</reference>
<protein>
    <recommendedName>
        <fullName evidence="3">C2 domain-containing protein</fullName>
    </recommendedName>
</protein>
<dbReference type="InParanoid" id="A0A3Q3ECR8"/>
<evidence type="ECO:0000256" key="1">
    <source>
        <dbReference type="ARBA" id="ARBA00022729"/>
    </source>
</evidence>
<proteinExistence type="predicted"/>
<keyword evidence="1 2" id="KW-0732">Signal</keyword>
<dbReference type="InterPro" id="IPR052784">
    <property type="entry name" value="Perforin-1_pore-forming"/>
</dbReference>
<dbReference type="InterPro" id="IPR000008">
    <property type="entry name" value="C2_dom"/>
</dbReference>
<dbReference type="GO" id="GO:0022829">
    <property type="term" value="F:wide pore channel activity"/>
    <property type="evidence" value="ECO:0007669"/>
    <property type="project" value="TreeGrafter"/>
</dbReference>
<dbReference type="STRING" id="56723.ENSLBEP00000005157"/>
<dbReference type="GO" id="GO:0051607">
    <property type="term" value="P:defense response to virus"/>
    <property type="evidence" value="ECO:0007669"/>
    <property type="project" value="TreeGrafter"/>
</dbReference>
<dbReference type="GeneTree" id="ENSGT00530000063725"/>
<feature type="domain" description="C2" evidence="3">
    <location>
        <begin position="2"/>
        <end position="119"/>
    </location>
</feature>
<dbReference type="GO" id="GO:0001771">
    <property type="term" value="P:immunological synapse formation"/>
    <property type="evidence" value="ECO:0007669"/>
    <property type="project" value="TreeGrafter"/>
</dbReference>
<dbReference type="Gene3D" id="2.60.40.150">
    <property type="entry name" value="C2 domain"/>
    <property type="match status" value="1"/>
</dbReference>
<dbReference type="Proteomes" id="UP000261660">
    <property type="component" value="Unplaced"/>
</dbReference>
<name>A0A3Q3ECR8_9LABR</name>
<dbReference type="GO" id="GO:0001913">
    <property type="term" value="P:T cell mediated cytotoxicity"/>
    <property type="evidence" value="ECO:0007669"/>
    <property type="project" value="TreeGrafter"/>
</dbReference>
<dbReference type="PANTHER" id="PTHR46096">
    <property type="entry name" value="PERFORIN-1"/>
    <property type="match status" value="1"/>
</dbReference>
<evidence type="ECO:0000259" key="3">
    <source>
        <dbReference type="PROSITE" id="PS50004"/>
    </source>
</evidence>
<dbReference type="GO" id="GO:0016020">
    <property type="term" value="C:membrane"/>
    <property type="evidence" value="ECO:0007669"/>
    <property type="project" value="TreeGrafter"/>
</dbReference>
<dbReference type="AlphaFoldDB" id="A0A3Q3ECR8"/>
<feature type="chain" id="PRO_5018574055" description="C2 domain-containing protein" evidence="2">
    <location>
        <begin position="20"/>
        <end position="134"/>
    </location>
</feature>
<dbReference type="SUPFAM" id="SSF49562">
    <property type="entry name" value="C2 domain (Calcium/lipid-binding domain, CaLB)"/>
    <property type="match status" value="1"/>
</dbReference>
<dbReference type="SMART" id="SM00239">
    <property type="entry name" value="C2"/>
    <property type="match status" value="1"/>
</dbReference>
<evidence type="ECO:0000313" key="4">
    <source>
        <dbReference type="Ensembl" id="ENSLBEP00000005157.1"/>
    </source>
</evidence>
<evidence type="ECO:0000256" key="2">
    <source>
        <dbReference type="SAM" id="SignalP"/>
    </source>
</evidence>
<sequence length="134" mass="14961">GVSAPPLLLLLLLLLTGMAQVIITVQRASGLRGDYFTSTDGYVKVFVNKVMVQRSPVIHNNNNPRWAMIVPLQSQDLSLGNKVTFQVWDKDNNWDDDLLGKCEQALSAGVKEDLCNLNHGHLGCLHRKITLYVY</sequence>
<feature type="signal peptide" evidence="2">
    <location>
        <begin position="1"/>
        <end position="19"/>
    </location>
</feature>
<evidence type="ECO:0000313" key="5">
    <source>
        <dbReference type="Proteomes" id="UP000261660"/>
    </source>
</evidence>
<keyword evidence="5" id="KW-1185">Reference proteome</keyword>
<dbReference type="Ensembl" id="ENSLBET00000005427.1">
    <property type="protein sequence ID" value="ENSLBEP00000005157.1"/>
    <property type="gene ID" value="ENSLBEG00000003971.1"/>
</dbReference>
<dbReference type="Pfam" id="PF00168">
    <property type="entry name" value="C2"/>
    <property type="match status" value="1"/>
</dbReference>
<dbReference type="PANTHER" id="PTHR46096:SF3">
    <property type="entry name" value="PERFORIN-1"/>
    <property type="match status" value="1"/>
</dbReference>
<dbReference type="InterPro" id="IPR035892">
    <property type="entry name" value="C2_domain_sf"/>
</dbReference>
<accession>A0A3Q3ECR8</accession>